<keyword evidence="1" id="KW-0175">Coiled coil</keyword>
<evidence type="ECO:0000313" key="3">
    <source>
        <dbReference type="Proteomes" id="UP000730481"/>
    </source>
</evidence>
<dbReference type="OrthoDB" id="5213630at2759"/>
<sequence length="154" mass="18006">MDRMFNCLKSFAPRPAQVLSSTTRELSAQLKAEKNKVKAFASDYDKLAQLSDKQMQDLRKANAKLDDALRERDHLRQLLEGVFPANSDKTTEDGIQGKWKELDYNIRCLARLLNHYPSQQQQPDDLALRRLRFLTGNYRSLSRDEDYREFFMMG</sequence>
<comment type="caution">
    <text evidence="2">The sequence shown here is derived from an EMBL/GenBank/DDBJ whole genome shotgun (WGS) entry which is preliminary data.</text>
</comment>
<dbReference type="Proteomes" id="UP000730481">
    <property type="component" value="Unassembled WGS sequence"/>
</dbReference>
<dbReference type="AlphaFoldDB" id="A0A9P5AC76"/>
<protein>
    <submittedName>
        <fullName evidence="2">Uncharacterized protein</fullName>
    </submittedName>
</protein>
<dbReference type="EMBL" id="PVQB02000578">
    <property type="protein sequence ID" value="KAF4335272.1"/>
    <property type="molecule type" value="Genomic_DNA"/>
</dbReference>
<proteinExistence type="predicted"/>
<keyword evidence="3" id="KW-1185">Reference proteome</keyword>
<feature type="coiled-coil region" evidence="1">
    <location>
        <begin position="51"/>
        <end position="78"/>
    </location>
</feature>
<reference evidence="2" key="2">
    <citation type="submission" date="2020-02" db="EMBL/GenBank/DDBJ databases">
        <title>Identification and distribution of gene clusters putatively required for synthesis of sphingolipid metabolism inhibitors in phylogenetically diverse species of the filamentous fungus Fusarium.</title>
        <authorList>
            <person name="Kim H.-S."/>
            <person name="Busman M."/>
            <person name="Brown D.W."/>
            <person name="Divon H."/>
            <person name="Uhlig S."/>
            <person name="Proctor R.H."/>
        </authorList>
    </citation>
    <scope>NUCLEOTIDE SEQUENCE</scope>
    <source>
        <strain evidence="2">NRRL 25174</strain>
    </source>
</reference>
<evidence type="ECO:0000313" key="2">
    <source>
        <dbReference type="EMBL" id="KAF4335272.1"/>
    </source>
</evidence>
<name>A0A9P5AC76_9HYPO</name>
<evidence type="ECO:0000256" key="1">
    <source>
        <dbReference type="SAM" id="Coils"/>
    </source>
</evidence>
<gene>
    <name evidence="2" type="ORF">FBEOM_10922</name>
</gene>
<accession>A0A9P5AC76</accession>
<organism evidence="2 3">
    <name type="scientific">Fusarium beomiforme</name>
    <dbReference type="NCBI Taxonomy" id="44412"/>
    <lineage>
        <taxon>Eukaryota</taxon>
        <taxon>Fungi</taxon>
        <taxon>Dikarya</taxon>
        <taxon>Ascomycota</taxon>
        <taxon>Pezizomycotina</taxon>
        <taxon>Sordariomycetes</taxon>
        <taxon>Hypocreomycetidae</taxon>
        <taxon>Hypocreales</taxon>
        <taxon>Nectriaceae</taxon>
        <taxon>Fusarium</taxon>
        <taxon>Fusarium burgessii species complex</taxon>
    </lineage>
</organism>
<reference evidence="2" key="1">
    <citation type="journal article" date="2017" name="Mycologia">
        <title>Fusarium algeriense, sp. nov., a novel toxigenic crown rot pathogen of durum wheat from Algeria is nested in the Fusarium burgessii species complex.</title>
        <authorList>
            <person name="Laraba I."/>
            <person name="Keddad A."/>
            <person name="Boureghda H."/>
            <person name="Abdallah N."/>
            <person name="Vaughan M.M."/>
            <person name="Proctor R.H."/>
            <person name="Busman M."/>
            <person name="O'Donnell K."/>
        </authorList>
    </citation>
    <scope>NUCLEOTIDE SEQUENCE</scope>
    <source>
        <strain evidence="2">NRRL 25174</strain>
    </source>
</reference>